<keyword evidence="2" id="KW-1185">Reference proteome</keyword>
<dbReference type="Pfam" id="PF01136">
    <property type="entry name" value="Peptidase_U32"/>
    <property type="match status" value="1"/>
</dbReference>
<dbReference type="PANTHER" id="PTHR30217">
    <property type="entry name" value="PEPTIDASE U32 FAMILY"/>
    <property type="match status" value="1"/>
</dbReference>
<dbReference type="eggNOG" id="COG0826">
    <property type="taxonomic scope" value="Bacteria"/>
</dbReference>
<name>E1RBB8_SEDSS</name>
<dbReference type="EMBL" id="CP002116">
    <property type="protein sequence ID" value="ADK79648.1"/>
    <property type="molecule type" value="Genomic_DNA"/>
</dbReference>
<dbReference type="Proteomes" id="UP000002318">
    <property type="component" value="Chromosome"/>
</dbReference>
<proteinExistence type="predicted"/>
<dbReference type="InterPro" id="IPR001539">
    <property type="entry name" value="Peptidase_U32"/>
</dbReference>
<dbReference type="MEROPS" id="U32.003"/>
<protein>
    <submittedName>
        <fullName evidence="1">Peptidase U32</fullName>
    </submittedName>
</protein>
<evidence type="ECO:0000313" key="2">
    <source>
        <dbReference type="Proteomes" id="UP000002318"/>
    </source>
</evidence>
<sequence length="662" mass="74411">MTVIVDWDPLPQGGEEETVLIRYTTAMSRVYNNKQIELLAPAGTFEIFKELMHSSCDAVYCGGSQLNMRMIRKGYNLSREELREAVFLAREADKNIYITVNSLLDENELAEAEEYLIFLEEIGPDAIIIQDTAILSLINRLKLSIPLHASVMMNVHNTEMINVLEAHGIKRVVLSREMPLSEVKAIAKQTNVELEYFTHGDMCVAHGSLCYYSSYLFGMSSNRGRCLKPCRWPYTQPTQPQGASGHPFPLAVKDMNLYAHLWELLDAGVVSFKIEGRMRSKEFITGLVDTYGRAFDAFLADPLGQMRPESSAVEPFKKRDFSTGYAFGVPGLENINTRGEGTGDFYSTKKMFSTPTKEREVDAVQTEKLRARLLEIQRTLKPSPGQPGLSVRVNSIEQGRRVLKSGSGIRRIYLSSEPFAPVMPFTLSELDGFQKECRKSDITLFLAFPRMVTDSQFSLFRAYLAQKPSVDGFLLSNLGLFRLFEGEEYQLTCDSSMNIYNPQAAAFYEEAGAKGWTSSIELPAPSLIRLPTLAAAAGCTGEAELIYHGLPDVMYLDHDVSGRKADSWFLETEAGRLQIKRDYWNHYHLLPVKELTLMPLTDIFMKSGYDLLRLELQAYGPEETSSIMKAALTCMDHPEKGDLVLESLQAQSKGCTYGAYQY</sequence>
<dbReference type="STRING" id="573413.Spirs_0501"/>
<dbReference type="HOGENOM" id="CLU_011540_4_0_12"/>
<organism evidence="1 2">
    <name type="scientific">Sediminispirochaeta smaragdinae (strain DSM 11293 / JCM 15392 / SEBR 4228)</name>
    <name type="common">Spirochaeta smaragdinae</name>
    <dbReference type="NCBI Taxonomy" id="573413"/>
    <lineage>
        <taxon>Bacteria</taxon>
        <taxon>Pseudomonadati</taxon>
        <taxon>Spirochaetota</taxon>
        <taxon>Spirochaetia</taxon>
        <taxon>Spirochaetales</taxon>
        <taxon>Spirochaetaceae</taxon>
        <taxon>Sediminispirochaeta</taxon>
    </lineage>
</organism>
<dbReference type="AlphaFoldDB" id="E1RBB8"/>
<reference evidence="1 2" key="1">
    <citation type="journal article" date="2010" name="Stand. Genomic Sci.">
        <title>Complete genome sequence of Spirochaeta smaragdinae type strain (SEBR 4228).</title>
        <authorList>
            <person name="Mavromatis K."/>
            <person name="Yasawong M."/>
            <person name="Chertkov O."/>
            <person name="Lapidus A."/>
            <person name="Lucas S."/>
            <person name="Nolan M."/>
            <person name="Del Rio T.G."/>
            <person name="Tice H."/>
            <person name="Cheng J.F."/>
            <person name="Pitluck S."/>
            <person name="Liolios K."/>
            <person name="Ivanova N."/>
            <person name="Tapia R."/>
            <person name="Han C."/>
            <person name="Bruce D."/>
            <person name="Goodwin L."/>
            <person name="Pati A."/>
            <person name="Chen A."/>
            <person name="Palaniappan K."/>
            <person name="Land M."/>
            <person name="Hauser L."/>
            <person name="Chang Y.J."/>
            <person name="Jeffries C.D."/>
            <person name="Detter J.C."/>
            <person name="Rohde M."/>
            <person name="Brambilla E."/>
            <person name="Spring S."/>
            <person name="Goker M."/>
            <person name="Sikorski J."/>
            <person name="Woyke T."/>
            <person name="Bristow J."/>
            <person name="Eisen J.A."/>
            <person name="Markowitz V."/>
            <person name="Hugenholtz P."/>
            <person name="Klenk H.P."/>
            <person name="Kyrpides N.C."/>
        </authorList>
    </citation>
    <scope>NUCLEOTIDE SEQUENCE [LARGE SCALE GENOMIC DNA]</scope>
    <source>
        <strain evidence="2">DSM 11293 / JCM 15392 / SEBR 4228</strain>
    </source>
</reference>
<gene>
    <name evidence="1" type="ordered locus">Spirs_0501</name>
</gene>
<evidence type="ECO:0000313" key="1">
    <source>
        <dbReference type="EMBL" id="ADK79648.1"/>
    </source>
</evidence>
<accession>E1RBB8</accession>
<dbReference type="InterPro" id="IPR051454">
    <property type="entry name" value="RNA/ubiquinone_mod_enzymes"/>
</dbReference>
<dbReference type="KEGG" id="ssm:Spirs_0501"/>